<organism evidence="4 5">
    <name type="scientific">Bifidobacterium lemurum</name>
    <dbReference type="NCBI Taxonomy" id="1603886"/>
    <lineage>
        <taxon>Bacteria</taxon>
        <taxon>Bacillati</taxon>
        <taxon>Actinomycetota</taxon>
        <taxon>Actinomycetes</taxon>
        <taxon>Bifidobacteriales</taxon>
        <taxon>Bifidobacteriaceae</taxon>
        <taxon>Bifidobacterium</taxon>
    </lineage>
</organism>
<dbReference type="EMBL" id="MWWX01000002">
    <property type="protein sequence ID" value="OZG63015.1"/>
    <property type="molecule type" value="Genomic_DNA"/>
</dbReference>
<dbReference type="STRING" id="1603886.GCA_001895165_00785"/>
<proteinExistence type="predicted"/>
<evidence type="ECO:0000313" key="5">
    <source>
        <dbReference type="Proteomes" id="UP000216352"/>
    </source>
</evidence>
<feature type="domain" description="HTH tetR-type" evidence="3">
    <location>
        <begin position="11"/>
        <end position="71"/>
    </location>
</feature>
<keyword evidence="5" id="KW-1185">Reference proteome</keyword>
<dbReference type="InterPro" id="IPR009057">
    <property type="entry name" value="Homeodomain-like_sf"/>
</dbReference>
<dbReference type="Gene3D" id="1.10.357.10">
    <property type="entry name" value="Tetracycline Repressor, domain 2"/>
    <property type="match status" value="1"/>
</dbReference>
<name>A0A261FVL1_9BIFI</name>
<dbReference type="SUPFAM" id="SSF46689">
    <property type="entry name" value="Homeodomain-like"/>
    <property type="match status" value="1"/>
</dbReference>
<comment type="caution">
    <text evidence="4">The sequence shown here is derived from an EMBL/GenBank/DDBJ whole genome shotgun (WGS) entry which is preliminary data.</text>
</comment>
<dbReference type="PROSITE" id="PS50977">
    <property type="entry name" value="HTH_TETR_2"/>
    <property type="match status" value="1"/>
</dbReference>
<keyword evidence="1 2" id="KW-0238">DNA-binding</keyword>
<dbReference type="Proteomes" id="UP000216352">
    <property type="component" value="Unassembled WGS sequence"/>
</dbReference>
<sequence>MSRPRRDSEILPATTRMENAFWELLRAQEYRRITVTDIVREAGVNRNSFYYHYSGLPELADAAILHEVERTPLVEVPAPHQENLKHQWGARAKELICAPEQRQRLDRLALVAGSHSSPELLDSLCDFGRMTISSMLQLDTEHLDLKTDLMLDFAVGGLLSVLRRWPTLSETIAVEDLLNEDIAVLAMGMYLSMSKADMLDYWNQVFSNTVLAQHPDSDDSNAVR</sequence>
<evidence type="ECO:0000259" key="3">
    <source>
        <dbReference type="PROSITE" id="PS50977"/>
    </source>
</evidence>
<protein>
    <submittedName>
        <fullName evidence="4">AcrR family transcriptional regulator</fullName>
    </submittedName>
</protein>
<gene>
    <name evidence="4" type="ORF">BLEM_0280</name>
</gene>
<dbReference type="AlphaFoldDB" id="A0A261FVL1"/>
<feature type="DNA-binding region" description="H-T-H motif" evidence="2">
    <location>
        <begin position="34"/>
        <end position="53"/>
    </location>
</feature>
<evidence type="ECO:0000256" key="1">
    <source>
        <dbReference type="ARBA" id="ARBA00023125"/>
    </source>
</evidence>
<accession>A0A261FVL1</accession>
<evidence type="ECO:0000256" key="2">
    <source>
        <dbReference type="PROSITE-ProRule" id="PRU00335"/>
    </source>
</evidence>
<reference evidence="4 5" key="1">
    <citation type="journal article" date="2017" name="BMC Genomics">
        <title>Comparative genomic and phylogenomic analyses of the Bifidobacteriaceae family.</title>
        <authorList>
            <person name="Lugli G.A."/>
            <person name="Milani C."/>
            <person name="Turroni F."/>
            <person name="Duranti S."/>
            <person name="Mancabelli L."/>
            <person name="Mangifesta M."/>
            <person name="Ferrario C."/>
            <person name="Modesto M."/>
            <person name="Mattarelli P."/>
            <person name="Jiri K."/>
            <person name="van Sinderen D."/>
            <person name="Ventura M."/>
        </authorList>
    </citation>
    <scope>NUCLEOTIDE SEQUENCE [LARGE SCALE GENOMIC DNA]</scope>
    <source>
        <strain evidence="4 5">DSM 28807</strain>
    </source>
</reference>
<evidence type="ECO:0000313" key="4">
    <source>
        <dbReference type="EMBL" id="OZG63015.1"/>
    </source>
</evidence>
<dbReference type="GO" id="GO:0003677">
    <property type="term" value="F:DNA binding"/>
    <property type="evidence" value="ECO:0007669"/>
    <property type="project" value="UniProtKB-UniRule"/>
</dbReference>
<dbReference type="InterPro" id="IPR001647">
    <property type="entry name" value="HTH_TetR"/>
</dbReference>
<dbReference type="RefSeq" id="WP_072724712.1">
    <property type="nucleotide sequence ID" value="NZ_BDIS01000011.1"/>
</dbReference>
<dbReference type="OrthoDB" id="9810250at2"/>
<dbReference type="Pfam" id="PF00440">
    <property type="entry name" value="TetR_N"/>
    <property type="match status" value="1"/>
</dbReference>